<dbReference type="InterPro" id="IPR028098">
    <property type="entry name" value="Glyco_trans_4-like_N"/>
</dbReference>
<dbReference type="PANTHER" id="PTHR12526">
    <property type="entry name" value="GLYCOSYLTRANSFERASE"/>
    <property type="match status" value="1"/>
</dbReference>
<dbReference type="InterPro" id="IPR008928">
    <property type="entry name" value="6-hairpin_glycosidase_sf"/>
</dbReference>
<keyword evidence="3" id="KW-0808">Transferase</keyword>
<feature type="domain" description="Glycosyltransferase subfamily 4-like N-terminal" evidence="2">
    <location>
        <begin position="76"/>
        <end position="187"/>
    </location>
</feature>
<dbReference type="GO" id="GO:0016757">
    <property type="term" value="F:glycosyltransferase activity"/>
    <property type="evidence" value="ECO:0007669"/>
    <property type="project" value="InterPro"/>
</dbReference>
<dbReference type="Proteomes" id="UP000198598">
    <property type="component" value="Unassembled WGS sequence"/>
</dbReference>
<feature type="domain" description="Glycosyl transferase family 1" evidence="1">
    <location>
        <begin position="205"/>
        <end position="373"/>
    </location>
</feature>
<dbReference type="Pfam" id="PF00534">
    <property type="entry name" value="Glycos_transf_1"/>
    <property type="match status" value="1"/>
</dbReference>
<name>A0A1I1LM25_9BACT</name>
<dbReference type="PANTHER" id="PTHR12526:SF572">
    <property type="entry name" value="BLL5144 PROTEIN"/>
    <property type="match status" value="1"/>
</dbReference>
<dbReference type="STRING" id="662367.SAMN05216167_102281"/>
<evidence type="ECO:0000313" key="3">
    <source>
        <dbReference type="EMBL" id="SFC74091.1"/>
    </source>
</evidence>
<evidence type="ECO:0000259" key="1">
    <source>
        <dbReference type="Pfam" id="PF00534"/>
    </source>
</evidence>
<dbReference type="SUPFAM" id="SSF48208">
    <property type="entry name" value="Six-hairpin glycosidases"/>
    <property type="match status" value="1"/>
</dbReference>
<evidence type="ECO:0000259" key="2">
    <source>
        <dbReference type="Pfam" id="PF13439"/>
    </source>
</evidence>
<dbReference type="Gene3D" id="3.40.50.2000">
    <property type="entry name" value="Glycogen Phosphorylase B"/>
    <property type="match status" value="2"/>
</dbReference>
<organism evidence="3 4">
    <name type="scientific">Spirosoma endophyticum</name>
    <dbReference type="NCBI Taxonomy" id="662367"/>
    <lineage>
        <taxon>Bacteria</taxon>
        <taxon>Pseudomonadati</taxon>
        <taxon>Bacteroidota</taxon>
        <taxon>Cytophagia</taxon>
        <taxon>Cytophagales</taxon>
        <taxon>Cytophagaceae</taxon>
        <taxon>Spirosoma</taxon>
    </lineage>
</organism>
<dbReference type="InterPro" id="IPR001296">
    <property type="entry name" value="Glyco_trans_1"/>
</dbReference>
<protein>
    <submittedName>
        <fullName evidence="3">Glycosyltransferase involved in cell wall bisynthesis</fullName>
    </submittedName>
</protein>
<reference evidence="3 4" key="1">
    <citation type="submission" date="2016-10" db="EMBL/GenBank/DDBJ databases">
        <authorList>
            <person name="de Groot N.N."/>
        </authorList>
    </citation>
    <scope>NUCLEOTIDE SEQUENCE [LARGE SCALE GENOMIC DNA]</scope>
    <source>
        <strain evidence="3 4">DSM 26130</strain>
    </source>
</reference>
<dbReference type="SUPFAM" id="SSF53756">
    <property type="entry name" value="UDP-Glycosyltransferase/glycogen phosphorylase"/>
    <property type="match status" value="1"/>
</dbReference>
<dbReference type="OrthoDB" id="9765330at2"/>
<dbReference type="CDD" id="cd03822">
    <property type="entry name" value="GT4_mannosyltransferase-like"/>
    <property type="match status" value="1"/>
</dbReference>
<dbReference type="RefSeq" id="WP_093824155.1">
    <property type="nucleotide sequence ID" value="NZ_FOLQ01000002.1"/>
</dbReference>
<proteinExistence type="predicted"/>
<evidence type="ECO:0000313" key="4">
    <source>
        <dbReference type="Proteomes" id="UP000198598"/>
    </source>
</evidence>
<gene>
    <name evidence="3" type="ORF">SAMN05216167_102281</name>
</gene>
<dbReference type="AlphaFoldDB" id="A0A1I1LM25"/>
<dbReference type="EMBL" id="FOLQ01000002">
    <property type="protein sequence ID" value="SFC74091.1"/>
    <property type="molecule type" value="Genomic_DNA"/>
</dbReference>
<accession>A0A1I1LM25</accession>
<dbReference type="Pfam" id="PF13439">
    <property type="entry name" value="Glyco_transf_4"/>
    <property type="match status" value="1"/>
</dbReference>
<keyword evidence="4" id="KW-1185">Reference proteome</keyword>
<sequence length="790" mass="89650">MTTPINRTGTPDSSVWARNPKNVAFIGDYLPRQCGIATFTADLYKSYNSFIPASNALVVSVNDTLEGYDYPSEVRYDFYQHDQDAYRKAAEFLNSKDVDVVCLQHEYGIYGGQAGSHILTLLRNLTMPVVTTFHTILKDPSKEQLLVLKSIADLSSRVVCMSEKGRDFLINIYEVPEEKIDLIPHGIPDMPFVDPHFYKDKFGMEGKHTLLTFGLLSPNKGIENVIRALPRIVEQCPNVVYMVLGATHPNLIKNEGEAYRDSLKKLAADCGVRDHIRFYNQFVELDDLREYLGSADVYITPYLNPAQITSGTLSYAFGCGKAVISTPYWHAEELLAENRGILVPFGDSDAIAEQVINLFTDESMRHAMRKKAYMMGREMTWEHVIQSYANSFAQARQERMNTVNSQAVYMMGAHSSSAFKLPTIRLDHLFRLTDSTGIVQHARHHLPFYEEGYCTDDNARALILTQILQETGLGDRKLAQAADNYCAFINHAYTDDYHRFRNFMSYDRRWLEDIGSDDSTGRTIWALGTVIGRSSDRNAVTWAMNLLERVIPTVVSMTSPRAWAFSLLGIYEYQKKFNDDRLAKTIQRQLLDKLMFRYTETATEEWPWFENTLSYDNAVLAHVLLRSGDKRLIEIGVNSLKWLVKLQTADRSNPAESPRHTSQGHFQPIGSDGFYTKGQPRAYFDQQPLEAQSTMSACLAAFEITGDDEWHRTAIRVFKWFTGLNDLGLPLYDEQTGGCRDGLHIDRVNQNQGAESTLSYLLALAELYTTQKRRTDTKSVNVGMPVLMNG</sequence>
<dbReference type="GO" id="GO:0005975">
    <property type="term" value="P:carbohydrate metabolic process"/>
    <property type="evidence" value="ECO:0007669"/>
    <property type="project" value="InterPro"/>
</dbReference>